<name>A0ABU1PBY2_9BURK</name>
<dbReference type="SUPFAM" id="SSF52540">
    <property type="entry name" value="P-loop containing nucleoside triphosphate hydrolases"/>
    <property type="match status" value="1"/>
</dbReference>
<evidence type="ECO:0000313" key="2">
    <source>
        <dbReference type="EMBL" id="MDR6583449.1"/>
    </source>
</evidence>
<feature type="coiled-coil region" evidence="1">
    <location>
        <begin position="290"/>
        <end position="317"/>
    </location>
</feature>
<evidence type="ECO:0000256" key="1">
    <source>
        <dbReference type="SAM" id="Coils"/>
    </source>
</evidence>
<dbReference type="RefSeq" id="WP_166758262.1">
    <property type="nucleotide sequence ID" value="NZ_JAVDSJ010000002.1"/>
</dbReference>
<reference evidence="2 3" key="1">
    <citation type="submission" date="2023-07" db="EMBL/GenBank/DDBJ databases">
        <title>Sorghum-associated microbial communities from plants grown in Nebraska, USA.</title>
        <authorList>
            <person name="Schachtman D."/>
        </authorList>
    </citation>
    <scope>NUCLEOTIDE SEQUENCE [LARGE SCALE GENOMIC DNA]</scope>
    <source>
        <strain evidence="2 3">596</strain>
    </source>
</reference>
<evidence type="ECO:0000313" key="3">
    <source>
        <dbReference type="Proteomes" id="UP001260715"/>
    </source>
</evidence>
<dbReference type="Proteomes" id="UP001260715">
    <property type="component" value="Unassembled WGS sequence"/>
</dbReference>
<keyword evidence="1" id="KW-0175">Coiled coil</keyword>
<organism evidence="2 3">
    <name type="scientific">Herbaspirillum frisingense</name>
    <dbReference type="NCBI Taxonomy" id="92645"/>
    <lineage>
        <taxon>Bacteria</taxon>
        <taxon>Pseudomonadati</taxon>
        <taxon>Pseudomonadota</taxon>
        <taxon>Betaproteobacteria</taxon>
        <taxon>Burkholderiales</taxon>
        <taxon>Oxalobacteraceae</taxon>
        <taxon>Herbaspirillum</taxon>
    </lineage>
</organism>
<sequence length="662" mass="74806">MQIYISKVILWPHGGTHKAQVLNFLPGKINIIHGRSGTGKSSILAIIDFCLGASRCAIPVGLIREKVFWFGLELCIKNERYLVARRSPGKGSSSSELHISPFEEGSSLKTAPNFTHNLHDFKGVINRMAQITNLPISADDDAGFGDARPSYRDLVPFNLLPQHIVANPNTLFFKSDSYQHKEKLKKTLPYALGIVTAEDLLAEREKNRLNKLLEIYLKRQQDRAKAFSSWESEISRLWDEAIELGVIAKGNAGTSADRLEQLTEVNSAFLEGKLEQQLKTPDYAHTNERYKLVKKKEEELQSAVDKHRREIRSYERLSSRATGFAVAVAEEKARIINLDWLQHSLSENQECVVCGNPHADLQPIMTRLASEFQRVTTISDALATNPVVDKELDGLKAALLKLSDELQVTRKERLQLAAIENSAKGSLSRTYVLLGRLQALLMALHTLNKSDDLEEQIQEIKQKISEIDKDRPFSLREAREQSIHEKIGRLIKGYAKNYGLEERGEIRLDKNELTLSFRDGENKKEYLWEVGSGANWMGYHLATFLALHEYLCLERGANNPVFSFLVIDQPSQVYFPSAQSGANQLDGDEDQLAAIRQERESDITATTRIFKGLARGLTRSQNKYQIIVLEHADNSIWGEVKNTHQVAAWKNRSDGLIPIEWI</sequence>
<dbReference type="InterPro" id="IPR022205">
    <property type="entry name" value="DUF3732"/>
</dbReference>
<proteinExistence type="predicted"/>
<comment type="caution">
    <text evidence="2">The sequence shown here is derived from an EMBL/GenBank/DDBJ whole genome shotgun (WGS) entry which is preliminary data.</text>
</comment>
<gene>
    <name evidence="2" type="ORF">J2W50_001647</name>
</gene>
<dbReference type="Pfam" id="PF12532">
    <property type="entry name" value="DUF3732"/>
    <property type="match status" value="1"/>
</dbReference>
<evidence type="ECO:0008006" key="4">
    <source>
        <dbReference type="Google" id="ProtNLM"/>
    </source>
</evidence>
<dbReference type="EMBL" id="JAVDSJ010000002">
    <property type="protein sequence ID" value="MDR6583449.1"/>
    <property type="molecule type" value="Genomic_DNA"/>
</dbReference>
<keyword evidence="3" id="KW-1185">Reference proteome</keyword>
<protein>
    <recommendedName>
        <fullName evidence="4">DUF3732 domain-containing protein</fullName>
    </recommendedName>
</protein>
<dbReference type="InterPro" id="IPR027417">
    <property type="entry name" value="P-loop_NTPase"/>
</dbReference>
<dbReference type="Gene3D" id="3.40.50.300">
    <property type="entry name" value="P-loop containing nucleotide triphosphate hydrolases"/>
    <property type="match status" value="1"/>
</dbReference>
<accession>A0ABU1PBY2</accession>
<feature type="coiled-coil region" evidence="1">
    <location>
        <begin position="443"/>
        <end position="470"/>
    </location>
</feature>